<evidence type="ECO:0000313" key="1">
    <source>
        <dbReference type="EMBL" id="GAA4239781.1"/>
    </source>
</evidence>
<dbReference type="Proteomes" id="UP001501710">
    <property type="component" value="Unassembled WGS sequence"/>
</dbReference>
<gene>
    <name evidence="1" type="ORF">GCM10022254_61550</name>
</gene>
<organism evidence="1 2">
    <name type="scientific">Actinomadura meridiana</name>
    <dbReference type="NCBI Taxonomy" id="559626"/>
    <lineage>
        <taxon>Bacteria</taxon>
        <taxon>Bacillati</taxon>
        <taxon>Actinomycetota</taxon>
        <taxon>Actinomycetes</taxon>
        <taxon>Streptosporangiales</taxon>
        <taxon>Thermomonosporaceae</taxon>
        <taxon>Actinomadura</taxon>
    </lineage>
</organism>
<comment type="caution">
    <text evidence="1">The sequence shown here is derived from an EMBL/GenBank/DDBJ whole genome shotgun (WGS) entry which is preliminary data.</text>
</comment>
<sequence>MCAKNEKSPKSRIHPEVRTENVVKLAAAANDTDDLKAFLVFPDGETSARISHVRLGYATDVTVVLDLGLPRFAWTMDHGTIAAVEDIEETLGAVRHRLVMRDAACRP</sequence>
<reference evidence="2" key="1">
    <citation type="journal article" date="2019" name="Int. J. Syst. Evol. Microbiol.">
        <title>The Global Catalogue of Microorganisms (GCM) 10K type strain sequencing project: providing services to taxonomists for standard genome sequencing and annotation.</title>
        <authorList>
            <consortium name="The Broad Institute Genomics Platform"/>
            <consortium name="The Broad Institute Genome Sequencing Center for Infectious Disease"/>
            <person name="Wu L."/>
            <person name="Ma J."/>
        </authorList>
    </citation>
    <scope>NUCLEOTIDE SEQUENCE [LARGE SCALE GENOMIC DNA]</scope>
    <source>
        <strain evidence="2">JCM 17440</strain>
    </source>
</reference>
<proteinExistence type="predicted"/>
<evidence type="ECO:0000313" key="2">
    <source>
        <dbReference type="Proteomes" id="UP001501710"/>
    </source>
</evidence>
<accession>A0ABP8CIP6</accession>
<keyword evidence="2" id="KW-1185">Reference proteome</keyword>
<protein>
    <submittedName>
        <fullName evidence="1">Uncharacterized protein</fullName>
    </submittedName>
</protein>
<name>A0ABP8CIP6_9ACTN</name>
<dbReference type="EMBL" id="BAABAS010000021">
    <property type="protein sequence ID" value="GAA4239781.1"/>
    <property type="molecule type" value="Genomic_DNA"/>
</dbReference>